<dbReference type="EMBL" id="CM035410">
    <property type="protein sequence ID" value="KAH7437471.1"/>
    <property type="molecule type" value="Genomic_DNA"/>
</dbReference>
<dbReference type="Proteomes" id="UP000825935">
    <property type="component" value="Chromosome 5"/>
</dbReference>
<proteinExistence type="predicted"/>
<keyword evidence="1" id="KW-1133">Transmembrane helix</keyword>
<evidence type="ECO:0000256" key="1">
    <source>
        <dbReference type="SAM" id="Phobius"/>
    </source>
</evidence>
<keyword evidence="1" id="KW-0812">Transmembrane</keyword>
<comment type="caution">
    <text evidence="2">The sequence shown here is derived from an EMBL/GenBank/DDBJ whole genome shotgun (WGS) entry which is preliminary data.</text>
</comment>
<evidence type="ECO:0000313" key="3">
    <source>
        <dbReference type="Proteomes" id="UP000825935"/>
    </source>
</evidence>
<gene>
    <name evidence="2" type="ORF">KP509_05G073800</name>
</gene>
<protein>
    <submittedName>
        <fullName evidence="2">Uncharacterized protein</fullName>
    </submittedName>
</protein>
<sequence length="260" mass="29807">MSGWLVWEILQPFYCLIWGRQYSLLFNRWQNWVWLKNILTVSIRQYVGLIKHVPLFQSMGGPCNDVLKKSKTDLKPAPKLLRDGFAHYLGRTMFCELCCFRVKCGNLPLIWSFWNTITSLQCSCCFSSSNYRGYAMRSSTVCSLYGFLVWVCLQPSSCLIRGSKCSPLNSSRQDCLSWRVATVLVLRWITKVFSILLLGIVTAIFINLPAARTLYVMLSTLNVSSPATWFCMGRLFVVRRESNLRLLPQKLGIITLWGPG</sequence>
<keyword evidence="3" id="KW-1185">Reference proteome</keyword>
<organism evidence="2 3">
    <name type="scientific">Ceratopteris richardii</name>
    <name type="common">Triangle waterfern</name>
    <dbReference type="NCBI Taxonomy" id="49495"/>
    <lineage>
        <taxon>Eukaryota</taxon>
        <taxon>Viridiplantae</taxon>
        <taxon>Streptophyta</taxon>
        <taxon>Embryophyta</taxon>
        <taxon>Tracheophyta</taxon>
        <taxon>Polypodiopsida</taxon>
        <taxon>Polypodiidae</taxon>
        <taxon>Polypodiales</taxon>
        <taxon>Pteridineae</taxon>
        <taxon>Pteridaceae</taxon>
        <taxon>Parkerioideae</taxon>
        <taxon>Ceratopteris</taxon>
    </lineage>
</organism>
<dbReference type="AlphaFoldDB" id="A0A8T2UMU5"/>
<feature type="transmembrane region" description="Helical" evidence="1">
    <location>
        <begin position="188"/>
        <end position="208"/>
    </location>
</feature>
<reference evidence="2" key="1">
    <citation type="submission" date="2021-08" db="EMBL/GenBank/DDBJ databases">
        <title>WGS assembly of Ceratopteris richardii.</title>
        <authorList>
            <person name="Marchant D.B."/>
            <person name="Chen G."/>
            <person name="Jenkins J."/>
            <person name="Shu S."/>
            <person name="Leebens-Mack J."/>
            <person name="Grimwood J."/>
            <person name="Schmutz J."/>
            <person name="Soltis P."/>
            <person name="Soltis D."/>
            <person name="Chen Z.-H."/>
        </authorList>
    </citation>
    <scope>NUCLEOTIDE SEQUENCE</scope>
    <source>
        <strain evidence="2">Whitten #5841</strain>
        <tissue evidence="2">Leaf</tissue>
    </source>
</reference>
<name>A0A8T2UMU5_CERRI</name>
<keyword evidence="1" id="KW-0472">Membrane</keyword>
<feature type="transmembrane region" description="Helical" evidence="1">
    <location>
        <begin position="214"/>
        <end position="237"/>
    </location>
</feature>
<accession>A0A8T2UMU5</accession>
<evidence type="ECO:0000313" key="2">
    <source>
        <dbReference type="EMBL" id="KAH7437471.1"/>
    </source>
</evidence>